<name>A0A7J8CN75_ROUAE</name>
<protein>
    <submittedName>
        <fullName evidence="1">Zinc finger CCHC-type containing 14</fullName>
    </submittedName>
</protein>
<sequence>MPTTSSTRSRGRLSFLSPSCPSAPCAAAATWALSSMAAAPSQSCTRHMAAACPPSPCWAASPRLPSRPCRASWQERLVCTRPRAWWAVATVPVTKRVAISRVTTVGPPVTVLRTASSRPWTSIGKDFWDVLKEP</sequence>
<keyword evidence="2" id="KW-1185">Reference proteome</keyword>
<dbReference type="AlphaFoldDB" id="A0A7J8CN75"/>
<dbReference type="EMBL" id="JACASE010000014">
    <property type="protein sequence ID" value="KAF6412321.1"/>
    <property type="molecule type" value="Genomic_DNA"/>
</dbReference>
<proteinExistence type="predicted"/>
<organism evidence="1 2">
    <name type="scientific">Rousettus aegyptiacus</name>
    <name type="common">Egyptian fruit bat</name>
    <name type="synonym">Pteropus aegyptiacus</name>
    <dbReference type="NCBI Taxonomy" id="9407"/>
    <lineage>
        <taxon>Eukaryota</taxon>
        <taxon>Metazoa</taxon>
        <taxon>Chordata</taxon>
        <taxon>Craniata</taxon>
        <taxon>Vertebrata</taxon>
        <taxon>Euteleostomi</taxon>
        <taxon>Mammalia</taxon>
        <taxon>Eutheria</taxon>
        <taxon>Laurasiatheria</taxon>
        <taxon>Chiroptera</taxon>
        <taxon>Yinpterochiroptera</taxon>
        <taxon>Pteropodoidea</taxon>
        <taxon>Pteropodidae</taxon>
        <taxon>Rousettinae</taxon>
        <taxon>Rousettus</taxon>
    </lineage>
</organism>
<evidence type="ECO:0000313" key="1">
    <source>
        <dbReference type="EMBL" id="KAF6412321.1"/>
    </source>
</evidence>
<evidence type="ECO:0000313" key="2">
    <source>
        <dbReference type="Proteomes" id="UP000593571"/>
    </source>
</evidence>
<accession>A0A7J8CN75</accession>
<gene>
    <name evidence="1" type="ORF">HJG63_020885</name>
</gene>
<comment type="caution">
    <text evidence="1">The sequence shown here is derived from an EMBL/GenBank/DDBJ whole genome shotgun (WGS) entry which is preliminary data.</text>
</comment>
<dbReference type="Proteomes" id="UP000593571">
    <property type="component" value="Unassembled WGS sequence"/>
</dbReference>
<reference evidence="1 2" key="1">
    <citation type="journal article" date="2020" name="Nature">
        <title>Six reference-quality genomes reveal evolution of bat adaptations.</title>
        <authorList>
            <person name="Jebb D."/>
            <person name="Huang Z."/>
            <person name="Pippel M."/>
            <person name="Hughes G.M."/>
            <person name="Lavrichenko K."/>
            <person name="Devanna P."/>
            <person name="Winkler S."/>
            <person name="Jermiin L.S."/>
            <person name="Skirmuntt E.C."/>
            <person name="Katzourakis A."/>
            <person name="Burkitt-Gray L."/>
            <person name="Ray D.A."/>
            <person name="Sullivan K.A.M."/>
            <person name="Roscito J.G."/>
            <person name="Kirilenko B.M."/>
            <person name="Davalos L.M."/>
            <person name="Corthals A.P."/>
            <person name="Power M.L."/>
            <person name="Jones G."/>
            <person name="Ransome R.D."/>
            <person name="Dechmann D.K.N."/>
            <person name="Locatelli A.G."/>
            <person name="Puechmaille S.J."/>
            <person name="Fedrigo O."/>
            <person name="Jarvis E.D."/>
            <person name="Hiller M."/>
            <person name="Vernes S.C."/>
            <person name="Myers E.W."/>
            <person name="Teeling E.C."/>
        </authorList>
    </citation>
    <scope>NUCLEOTIDE SEQUENCE [LARGE SCALE GENOMIC DNA]</scope>
    <source>
        <strain evidence="1">MRouAeg1</strain>
        <tissue evidence="1">Muscle</tissue>
    </source>
</reference>